<comment type="caution">
    <text evidence="6">The sequence shown here is derived from an EMBL/GenBank/DDBJ whole genome shotgun (WGS) entry which is preliminary data.</text>
</comment>
<dbReference type="PROSITE" id="PS51770">
    <property type="entry name" value="HOTDOG_ACOT"/>
    <property type="match status" value="2"/>
</dbReference>
<evidence type="ECO:0000256" key="4">
    <source>
        <dbReference type="PROSITE-ProRule" id="PRU01106"/>
    </source>
</evidence>
<dbReference type="Proteomes" id="UP000189681">
    <property type="component" value="Unassembled WGS sequence"/>
</dbReference>
<reference evidence="6 7" key="1">
    <citation type="journal article" date="2017" name="Water Res.">
        <title>Discovery and metagenomic analysis of an anammox bacterial enrichment related to Candidatus "Brocadia caroliniensis" in a full-scale glycerol-fed nitritation-denitritation separate centrate treatment process.</title>
        <authorList>
            <person name="Park H."/>
            <person name="Brotto A.C."/>
            <person name="van Loosdrecht M.C."/>
            <person name="Chandran K."/>
        </authorList>
    </citation>
    <scope>NUCLEOTIDE SEQUENCE [LARGE SCALE GENOMIC DNA]</scope>
    <source>
        <strain evidence="6">26THWARD</strain>
    </source>
</reference>
<keyword evidence="2 4" id="KW-0378">Hydrolase</keyword>
<dbReference type="Gene3D" id="3.10.129.10">
    <property type="entry name" value="Hotdog Thioesterase"/>
    <property type="match status" value="2"/>
</dbReference>
<name>A0A1V4AT31_9BACT</name>
<dbReference type="InterPro" id="IPR040170">
    <property type="entry name" value="Cytosol_ACT"/>
</dbReference>
<dbReference type="SUPFAM" id="SSF54637">
    <property type="entry name" value="Thioesterase/thiol ester dehydrase-isomerase"/>
    <property type="match status" value="2"/>
</dbReference>
<evidence type="ECO:0000256" key="2">
    <source>
        <dbReference type="ARBA" id="ARBA00022801"/>
    </source>
</evidence>
<dbReference type="InterPro" id="IPR033120">
    <property type="entry name" value="HOTDOG_ACOT"/>
</dbReference>
<proteinExistence type="inferred from homology"/>
<comment type="similarity">
    <text evidence="1">Belongs to the acyl coenzyme A hydrolase family.</text>
</comment>
<dbReference type="EMBL" id="AYTS01000085">
    <property type="protein sequence ID" value="OOP56304.1"/>
    <property type="molecule type" value="Genomic_DNA"/>
</dbReference>
<evidence type="ECO:0000313" key="7">
    <source>
        <dbReference type="Proteomes" id="UP000189681"/>
    </source>
</evidence>
<dbReference type="GO" id="GO:0052816">
    <property type="term" value="F:long-chain fatty acyl-CoA hydrolase activity"/>
    <property type="evidence" value="ECO:0007669"/>
    <property type="project" value="TreeGrafter"/>
</dbReference>
<feature type="domain" description="HotDog ACOT-type" evidence="5">
    <location>
        <begin position="36"/>
        <end position="147"/>
    </location>
</feature>
<dbReference type="GO" id="GO:0005829">
    <property type="term" value="C:cytosol"/>
    <property type="evidence" value="ECO:0007669"/>
    <property type="project" value="TreeGrafter"/>
</dbReference>
<dbReference type="PANTHER" id="PTHR11049:SF16">
    <property type="entry name" value="PROTEIN VDLD"/>
    <property type="match status" value="1"/>
</dbReference>
<sequence length="357" mass="40571">MVLFKKIFRQKQLYPVSLLFRHHIFSQGGFRMVSIASTLIEMLHHVFPQQANPAGTLYGGWMMNWIVTAGNLAALRLTKRPLLLASLEDLFFLQPVRIGDVVTVRAIVEHIGTTSLEVEAVVFCKTFNEEERLCTRARMSFVSSDVQGKPVPIEQRIEPANENERKIHQYAREIREWRFARIAQRKQRLLDTNLEDAGQMSLRVHRLVFPEDAIYGNLMYGGNLLLMLDEIMAIMAMKFAKGTIVTASLDALDFYHPIYVGNVLILATSLNYAGRSSMEIGVKVLAEDPINNVMHHTCTAYATCVKVDTNGRPSPLSPFIPATDVGKRRWAEAEQRKQHRMQRLNELETQGPKGFCL</sequence>
<protein>
    <recommendedName>
        <fullName evidence="5">HotDog ACOT-type domain-containing protein</fullName>
    </recommendedName>
</protein>
<organism evidence="6 7">
    <name type="scientific">Candidatus Brocadia carolinensis</name>
    <dbReference type="NCBI Taxonomy" id="1004156"/>
    <lineage>
        <taxon>Bacteria</taxon>
        <taxon>Pseudomonadati</taxon>
        <taxon>Planctomycetota</taxon>
        <taxon>Candidatus Brocadiia</taxon>
        <taxon>Candidatus Brocadiales</taxon>
        <taxon>Candidatus Brocadiaceae</taxon>
        <taxon>Candidatus Brocadia</taxon>
    </lineage>
</organism>
<evidence type="ECO:0000313" key="6">
    <source>
        <dbReference type="EMBL" id="OOP56304.1"/>
    </source>
</evidence>
<dbReference type="PANTHER" id="PTHR11049">
    <property type="entry name" value="ACYL COENZYME A THIOESTER HYDROLASE"/>
    <property type="match status" value="1"/>
</dbReference>
<feature type="active site" evidence="3">
    <location>
        <position position="52"/>
    </location>
</feature>
<dbReference type="GO" id="GO:0006637">
    <property type="term" value="P:acyl-CoA metabolic process"/>
    <property type="evidence" value="ECO:0007669"/>
    <property type="project" value="TreeGrafter"/>
</dbReference>
<evidence type="ECO:0000256" key="1">
    <source>
        <dbReference type="ARBA" id="ARBA00010458"/>
    </source>
</evidence>
<dbReference type="InterPro" id="IPR029069">
    <property type="entry name" value="HotDog_dom_sf"/>
</dbReference>
<dbReference type="AlphaFoldDB" id="A0A1V4AT31"/>
<dbReference type="InterPro" id="IPR006683">
    <property type="entry name" value="Thioestr_dom"/>
</dbReference>
<feature type="domain" description="HotDog ACOT-type" evidence="5">
    <location>
        <begin position="198"/>
        <end position="310"/>
    </location>
</feature>
<dbReference type="STRING" id="1004156.AYP45_09590"/>
<dbReference type="CDD" id="cd03442">
    <property type="entry name" value="BFIT_BACH"/>
    <property type="match status" value="2"/>
</dbReference>
<dbReference type="Pfam" id="PF03061">
    <property type="entry name" value="4HBT"/>
    <property type="match status" value="2"/>
</dbReference>
<accession>A0A1V4AT31</accession>
<evidence type="ECO:0000256" key="3">
    <source>
        <dbReference type="PIRSR" id="PIRSR640170-1"/>
    </source>
</evidence>
<gene>
    <name evidence="6" type="ORF">AYP45_09590</name>
</gene>
<feature type="active site" evidence="3">
    <location>
        <position position="229"/>
    </location>
</feature>
<evidence type="ECO:0000259" key="5">
    <source>
        <dbReference type="PROSITE" id="PS51770"/>
    </source>
</evidence>